<evidence type="ECO:0000259" key="7">
    <source>
        <dbReference type="Pfam" id="PF02465"/>
    </source>
</evidence>
<proteinExistence type="inferred from homology"/>
<comment type="subunit">
    <text evidence="2 5">Homopentamer.</text>
</comment>
<dbReference type="RefSeq" id="WP_223406104.1">
    <property type="nucleotide sequence ID" value="NZ_JAGSHT010000012.1"/>
</dbReference>
<evidence type="ECO:0000259" key="8">
    <source>
        <dbReference type="Pfam" id="PF07195"/>
    </source>
</evidence>
<keyword evidence="9" id="KW-0966">Cell projection</keyword>
<evidence type="ECO:0000256" key="1">
    <source>
        <dbReference type="ARBA" id="ARBA00009764"/>
    </source>
</evidence>
<comment type="subcellular location">
    <subcellularLocation>
        <location evidence="5">Secreted</location>
    </subcellularLocation>
    <subcellularLocation>
        <location evidence="5">Bacterial flagellum</location>
    </subcellularLocation>
</comment>
<dbReference type="PANTHER" id="PTHR30288:SF0">
    <property type="entry name" value="FLAGELLAR HOOK-ASSOCIATED PROTEIN 2"/>
    <property type="match status" value="1"/>
</dbReference>
<keyword evidence="5" id="KW-0964">Secreted</keyword>
<accession>A0ABS7S921</accession>
<dbReference type="Pfam" id="PF07195">
    <property type="entry name" value="FliD_C"/>
    <property type="match status" value="1"/>
</dbReference>
<feature type="region of interest" description="Disordered" evidence="6">
    <location>
        <begin position="76"/>
        <end position="97"/>
    </location>
</feature>
<organism evidence="9 10">
    <name type="scientific">Occultella gossypii</name>
    <dbReference type="NCBI Taxonomy" id="2800820"/>
    <lineage>
        <taxon>Bacteria</taxon>
        <taxon>Bacillati</taxon>
        <taxon>Actinomycetota</taxon>
        <taxon>Actinomycetes</taxon>
        <taxon>Micrococcales</taxon>
        <taxon>Ruaniaceae</taxon>
        <taxon>Occultella</taxon>
    </lineage>
</organism>
<comment type="function">
    <text evidence="5">Required for morphogenesis and for the elongation of the flagellar filament by facilitating polymerization of the flagellin monomers at the tip of growing filament. Forms a capping structure, which prevents flagellin subunits (transported through the central channel of the flagellum) from leaking out without polymerization at the distal end.</text>
</comment>
<keyword evidence="9" id="KW-0969">Cilium</keyword>
<feature type="domain" description="Flagellar hook-associated protein 2 C-terminal" evidence="8">
    <location>
        <begin position="231"/>
        <end position="455"/>
    </location>
</feature>
<evidence type="ECO:0000313" key="9">
    <source>
        <dbReference type="EMBL" id="MBZ2196849.1"/>
    </source>
</evidence>
<dbReference type="InterPro" id="IPR040026">
    <property type="entry name" value="FliD"/>
</dbReference>
<dbReference type="InterPro" id="IPR003481">
    <property type="entry name" value="FliD_N"/>
</dbReference>
<dbReference type="Proteomes" id="UP000826651">
    <property type="component" value="Unassembled WGS sequence"/>
</dbReference>
<name>A0ABS7S921_9MICO</name>
<evidence type="ECO:0000256" key="6">
    <source>
        <dbReference type="SAM" id="MobiDB-lite"/>
    </source>
</evidence>
<gene>
    <name evidence="9" type="primary">fliD</name>
    <name evidence="9" type="ORF">KCQ71_11835</name>
</gene>
<keyword evidence="10" id="KW-1185">Reference proteome</keyword>
<protein>
    <recommendedName>
        <fullName evidence="5">Flagellar hook-associated protein 2</fullName>
        <shortName evidence="5">HAP2</shortName>
    </recommendedName>
    <alternativeName>
        <fullName evidence="5">Flagellar cap protein</fullName>
    </alternativeName>
</protein>
<keyword evidence="4 5" id="KW-0975">Bacterial flagellum</keyword>
<comment type="caution">
    <text evidence="9">The sequence shown here is derived from an EMBL/GenBank/DDBJ whole genome shotgun (WGS) entry which is preliminary data.</text>
</comment>
<sequence>MPTTHLIGALAMASFGIDGIISGLDTTSLINALLSAEAGPQRILTSKRTAADNLITAWQSLNTKIAALTERAEALSTDTGLQPRTVTSSDPAVTATAKDGAGTGDLSVVVSSVARTQTSVTAAMSAWDTDPAVLTVRSASGELTEITAAGADLDAVVAAVNTSDAGVRATKVAAGLDPVTGQALHRLQFTASASGADAAFEVFAGSAADVTAGTAADLFTRPGAAHVRSAADAVVTLWAGTPAEQQVTSATNTFTDLMAGVDLTVSAAGPDPVTVTVAADVEAQTTAAEELVGALAQIFAEIATRSRVSSTIGADGKAVVTGGLFAGESTVRDTSSRLLTATTAPVDGRSPSEIGIVITRDGTVEFDADVFREALATDPDRVTGTLAAIAGRVAEAAATVSAPKTGLLSARITGEQDHVKDIGTQIAEWDRRLGSRRETLQRTYTAMEIALSRLQSQQSYLASQLASLATSSTA</sequence>
<dbReference type="Pfam" id="PF02465">
    <property type="entry name" value="FliD_N"/>
    <property type="match status" value="1"/>
</dbReference>
<evidence type="ECO:0000256" key="2">
    <source>
        <dbReference type="ARBA" id="ARBA00011255"/>
    </source>
</evidence>
<dbReference type="EMBL" id="JAGSHT010000012">
    <property type="protein sequence ID" value="MBZ2196849.1"/>
    <property type="molecule type" value="Genomic_DNA"/>
</dbReference>
<feature type="domain" description="Flagellar hook-associated protein 2 N-terminal" evidence="7">
    <location>
        <begin position="22"/>
        <end position="117"/>
    </location>
</feature>
<comment type="similarity">
    <text evidence="1 5">Belongs to the FliD family.</text>
</comment>
<evidence type="ECO:0000256" key="3">
    <source>
        <dbReference type="ARBA" id="ARBA00023054"/>
    </source>
</evidence>
<evidence type="ECO:0000256" key="5">
    <source>
        <dbReference type="RuleBase" id="RU362066"/>
    </source>
</evidence>
<evidence type="ECO:0000256" key="4">
    <source>
        <dbReference type="ARBA" id="ARBA00023143"/>
    </source>
</evidence>
<keyword evidence="9" id="KW-0282">Flagellum</keyword>
<dbReference type="InterPro" id="IPR010809">
    <property type="entry name" value="FliD_C"/>
</dbReference>
<evidence type="ECO:0000313" key="10">
    <source>
        <dbReference type="Proteomes" id="UP000826651"/>
    </source>
</evidence>
<reference evidence="9 10" key="1">
    <citation type="submission" date="2021-04" db="EMBL/GenBank/DDBJ databases">
        <title>Ruania sp. nov., isolated from sandy soil of mangrove forest.</title>
        <authorList>
            <person name="Ge X."/>
            <person name="Huang R."/>
            <person name="Liu W."/>
        </authorList>
    </citation>
    <scope>NUCLEOTIDE SEQUENCE [LARGE SCALE GENOMIC DNA]</scope>
    <source>
        <strain evidence="9 10">N2-46</strain>
    </source>
</reference>
<keyword evidence="3" id="KW-0175">Coiled coil</keyword>
<dbReference type="PANTHER" id="PTHR30288">
    <property type="entry name" value="FLAGELLAR CAP/ASSEMBLY PROTEIN FLID"/>
    <property type="match status" value="1"/>
</dbReference>
<feature type="compositionally biased region" description="Polar residues" evidence="6">
    <location>
        <begin position="76"/>
        <end position="91"/>
    </location>
</feature>